<dbReference type="PANTHER" id="PTHR46797:SF2">
    <property type="entry name" value="TRANSCRIPTIONAL REGULATOR"/>
    <property type="match status" value="1"/>
</dbReference>
<dbReference type="CDD" id="cd02209">
    <property type="entry name" value="cupin_XRE_C"/>
    <property type="match status" value="1"/>
</dbReference>
<dbReference type="RefSeq" id="WP_066441845.1">
    <property type="nucleotide sequence ID" value="NZ_CBCSAS010000016.1"/>
</dbReference>
<keyword evidence="1" id="KW-0238">DNA-binding</keyword>
<dbReference type="Proteomes" id="UP000243024">
    <property type="component" value="Unassembled WGS sequence"/>
</dbReference>
<dbReference type="SUPFAM" id="SSF51182">
    <property type="entry name" value="RmlC-like cupins"/>
    <property type="match status" value="1"/>
</dbReference>
<dbReference type="SUPFAM" id="SSF47413">
    <property type="entry name" value="lambda repressor-like DNA-binding domains"/>
    <property type="match status" value="1"/>
</dbReference>
<dbReference type="SMART" id="SM00530">
    <property type="entry name" value="HTH_XRE"/>
    <property type="match status" value="1"/>
</dbReference>
<keyword evidence="6" id="KW-1185">Reference proteome</keyword>
<dbReference type="OrthoDB" id="9781521at2"/>
<protein>
    <submittedName>
        <fullName evidence="3">Helix-turn-helix domain-containing protein</fullName>
    </submittedName>
    <submittedName>
        <fullName evidence="5">Transcriptional regulator, MerR family</fullName>
    </submittedName>
</protein>
<accession>A0A179IQD0</accession>
<proteinExistence type="predicted"/>
<organism evidence="4 6">
    <name type="scientific">Hydrogenibacillus schlegelii</name>
    <name type="common">Bacillus schlegelii</name>
    <dbReference type="NCBI Taxonomy" id="1484"/>
    <lineage>
        <taxon>Bacteria</taxon>
        <taxon>Bacillati</taxon>
        <taxon>Bacillota</taxon>
        <taxon>Bacilli</taxon>
        <taxon>Bacillales</taxon>
        <taxon>Bacillales Family X. Incertae Sedis</taxon>
        <taxon>Hydrogenibacillus</taxon>
    </lineage>
</organism>
<dbReference type="AlphaFoldDB" id="A0A179IQD0"/>
<sequence>MLDRVKLREIRLQKKMTLRQVAERSGLSPSLISKIERGEVDPTVTTFWKLCNALEVPATLLLVDPMTRQQHIVRAQERRSFVFKEKRSEYIPIHASFDERVEIIEVRMEPGESIDRELITHEGEEIGYVLQGELSVVFPDREERLYPGDSIRFISSTPHRYANPGTDVSISLWVMIKRKMP</sequence>
<name>A0A179IQD0_HYDSH</name>
<dbReference type="InterPro" id="IPR001387">
    <property type="entry name" value="Cro/C1-type_HTH"/>
</dbReference>
<dbReference type="InterPro" id="IPR050807">
    <property type="entry name" value="TransReg_Diox_bact_type"/>
</dbReference>
<dbReference type="GO" id="GO:0003677">
    <property type="term" value="F:DNA binding"/>
    <property type="evidence" value="ECO:0007669"/>
    <property type="project" value="UniProtKB-KW"/>
</dbReference>
<dbReference type="EMBL" id="JAHHQF010000061">
    <property type="protein sequence ID" value="MBT9282627.1"/>
    <property type="molecule type" value="Genomic_DNA"/>
</dbReference>
<dbReference type="InterPro" id="IPR011051">
    <property type="entry name" value="RmlC_Cupin_sf"/>
</dbReference>
<dbReference type="Gene3D" id="1.10.260.40">
    <property type="entry name" value="lambda repressor-like DNA-binding domains"/>
    <property type="match status" value="1"/>
</dbReference>
<feature type="domain" description="HTH cro/C1-type" evidence="2">
    <location>
        <begin position="7"/>
        <end position="61"/>
    </location>
</feature>
<dbReference type="Pfam" id="PF01381">
    <property type="entry name" value="HTH_3"/>
    <property type="match status" value="1"/>
</dbReference>
<evidence type="ECO:0000259" key="2">
    <source>
        <dbReference type="PROSITE" id="PS50943"/>
    </source>
</evidence>
<reference evidence="5 7" key="2">
    <citation type="submission" date="2017-08" db="EMBL/GenBank/DDBJ databases">
        <title>Burning lignite coal seam in the remote Altai Mountains harbors a hydrogen-driven thermophilic microbial community.</title>
        <authorList>
            <person name="Kadnikov V.V."/>
            <person name="Mardanov A.V."/>
            <person name="Ivasenko D."/>
            <person name="Beletsky A.V."/>
            <person name="Karnachuk O.V."/>
            <person name="Ravin N.V."/>
        </authorList>
    </citation>
    <scope>NUCLEOTIDE SEQUENCE [LARGE SCALE GENOMIC DNA]</scope>
    <source>
        <strain evidence="5">AL33</strain>
    </source>
</reference>
<dbReference type="InterPro" id="IPR014710">
    <property type="entry name" value="RmlC-like_jellyroll"/>
</dbReference>
<evidence type="ECO:0000313" key="5">
    <source>
        <dbReference type="EMBL" id="PTQ53018.1"/>
    </source>
</evidence>
<dbReference type="Pfam" id="PF07883">
    <property type="entry name" value="Cupin_2"/>
    <property type="match status" value="1"/>
</dbReference>
<evidence type="ECO:0000313" key="4">
    <source>
        <dbReference type="EMBL" id="OAR04878.1"/>
    </source>
</evidence>
<dbReference type="InterPro" id="IPR010982">
    <property type="entry name" value="Lambda_DNA-bd_dom_sf"/>
</dbReference>
<comment type="caution">
    <text evidence="4">The sequence shown here is derived from an EMBL/GenBank/DDBJ whole genome shotgun (WGS) entry which is preliminary data.</text>
</comment>
<dbReference type="STRING" id="1484.SA87_09760"/>
<evidence type="ECO:0000256" key="1">
    <source>
        <dbReference type="ARBA" id="ARBA00023125"/>
    </source>
</evidence>
<dbReference type="Gene3D" id="2.60.120.10">
    <property type="entry name" value="Jelly Rolls"/>
    <property type="match status" value="1"/>
</dbReference>
<dbReference type="Proteomes" id="UP000244180">
    <property type="component" value="Unassembled WGS sequence"/>
</dbReference>
<dbReference type="GO" id="GO:0005829">
    <property type="term" value="C:cytosol"/>
    <property type="evidence" value="ECO:0007669"/>
    <property type="project" value="TreeGrafter"/>
</dbReference>
<dbReference type="EMBL" id="PEBV01000018">
    <property type="protein sequence ID" value="PTQ53018.1"/>
    <property type="molecule type" value="Genomic_DNA"/>
</dbReference>
<dbReference type="GO" id="GO:0003700">
    <property type="term" value="F:DNA-binding transcription factor activity"/>
    <property type="evidence" value="ECO:0007669"/>
    <property type="project" value="TreeGrafter"/>
</dbReference>
<evidence type="ECO:0000313" key="6">
    <source>
        <dbReference type="Proteomes" id="UP000243024"/>
    </source>
</evidence>
<reference evidence="4 6" key="1">
    <citation type="submission" date="2015-09" db="EMBL/GenBank/DDBJ databases">
        <title>Draft genome sequence of Hydrogenibacillus schlegelii DSM 2000.</title>
        <authorList>
            <person name="Hemp J."/>
        </authorList>
    </citation>
    <scope>NUCLEOTIDE SEQUENCE [LARGE SCALE GENOMIC DNA]</scope>
    <source>
        <strain evidence="4 6">MA 48</strain>
    </source>
</reference>
<dbReference type="CDD" id="cd00093">
    <property type="entry name" value="HTH_XRE"/>
    <property type="match status" value="1"/>
</dbReference>
<evidence type="ECO:0000313" key="7">
    <source>
        <dbReference type="Proteomes" id="UP000244180"/>
    </source>
</evidence>
<dbReference type="InterPro" id="IPR013096">
    <property type="entry name" value="Cupin_2"/>
</dbReference>
<gene>
    <name evidence="5" type="ORF">HSCHL_2206</name>
    <name evidence="3" type="ORF">KM312_08255</name>
    <name evidence="4" type="ORF">SA87_09760</name>
</gene>
<reference evidence="3" key="3">
    <citation type="journal article" date="2021" name="Microbiology">
        <title>Metagenomic Analysis of the Microbial Community in the Underground Coal Fire Area (Kemerovo Region, Russia) Revealed Predominance of Thermophilic Members of the Phyla Deinococcus-thermus, Aquificae, and Firmicutes.</title>
        <authorList>
            <person name="Kadnikov V."/>
            <person name="Mardanov A.V."/>
            <person name="Beletsky A.V."/>
            <person name="Karnachuk O.V."/>
            <person name="Ravin N.V."/>
        </authorList>
    </citation>
    <scope>NUCLEOTIDE SEQUENCE</scope>
    <source>
        <strain evidence="3">RBS10-49</strain>
    </source>
</reference>
<evidence type="ECO:0000313" key="3">
    <source>
        <dbReference type="EMBL" id="MBT9282627.1"/>
    </source>
</evidence>
<dbReference type="PROSITE" id="PS50943">
    <property type="entry name" value="HTH_CROC1"/>
    <property type="match status" value="1"/>
</dbReference>
<dbReference type="PANTHER" id="PTHR46797">
    <property type="entry name" value="HTH-TYPE TRANSCRIPTIONAL REGULATOR"/>
    <property type="match status" value="1"/>
</dbReference>
<dbReference type="Proteomes" id="UP000748108">
    <property type="component" value="Unassembled WGS sequence"/>
</dbReference>
<dbReference type="EMBL" id="JXBB01000009">
    <property type="protein sequence ID" value="OAR04878.1"/>
    <property type="molecule type" value="Genomic_DNA"/>
</dbReference>